<dbReference type="EMBL" id="RAPQ01000009">
    <property type="protein sequence ID" value="RKE02536.1"/>
    <property type="molecule type" value="Genomic_DNA"/>
</dbReference>
<feature type="transmembrane region" description="Helical" evidence="1">
    <location>
        <begin position="126"/>
        <end position="146"/>
    </location>
</feature>
<keyword evidence="1" id="KW-1133">Transmembrane helix</keyword>
<accession>A0A419X450</accession>
<dbReference type="AlphaFoldDB" id="A0A419X450"/>
<evidence type="ECO:0000256" key="1">
    <source>
        <dbReference type="SAM" id="Phobius"/>
    </source>
</evidence>
<name>A0A419X450_9BACT</name>
<keyword evidence="1" id="KW-0812">Transmembrane</keyword>
<dbReference type="Proteomes" id="UP000284531">
    <property type="component" value="Unassembled WGS sequence"/>
</dbReference>
<reference evidence="2 3" key="1">
    <citation type="submission" date="2018-09" db="EMBL/GenBank/DDBJ databases">
        <title>Genomic Encyclopedia of Archaeal and Bacterial Type Strains, Phase II (KMG-II): from individual species to whole genera.</title>
        <authorList>
            <person name="Goeker M."/>
        </authorList>
    </citation>
    <scope>NUCLEOTIDE SEQUENCE [LARGE SCALE GENOMIC DNA]</scope>
    <source>
        <strain evidence="2 3">DSM 21950</strain>
    </source>
</reference>
<feature type="transmembrane region" description="Helical" evidence="1">
    <location>
        <begin position="98"/>
        <end position="120"/>
    </location>
</feature>
<protein>
    <submittedName>
        <fullName evidence="2">Transporter family-2 protein</fullName>
    </submittedName>
</protein>
<gene>
    <name evidence="2" type="ORF">BXY64_2631</name>
</gene>
<organism evidence="2 3">
    <name type="scientific">Marinifilum flexuosum</name>
    <dbReference type="NCBI Taxonomy" id="1117708"/>
    <lineage>
        <taxon>Bacteria</taxon>
        <taxon>Pseudomonadati</taxon>
        <taxon>Bacteroidota</taxon>
        <taxon>Bacteroidia</taxon>
        <taxon>Marinilabiliales</taxon>
        <taxon>Marinifilaceae</taxon>
    </lineage>
</organism>
<sequence length="177" mass="19210">MLSRLKERRSLKNQGGKLVEFIIFATKEKAMRYFLMILILLVGCLMPIQASVNAKLGSFLKAPLLAALVNFIVGGSILLFVVLGMRTPNNLLQTIKEAPFHAWIGGAIGAVYVSSVIFLVPRLGAALSFALIVCGQLVFSLVIDHFGLFGVPVQPVNWGRSIGVLLILAGVFVIQKF</sequence>
<feature type="transmembrane region" description="Helical" evidence="1">
    <location>
        <begin position="64"/>
        <end position="86"/>
    </location>
</feature>
<dbReference type="GO" id="GO:0005886">
    <property type="term" value="C:plasma membrane"/>
    <property type="evidence" value="ECO:0007669"/>
    <property type="project" value="TreeGrafter"/>
</dbReference>
<dbReference type="InterPro" id="IPR006750">
    <property type="entry name" value="YdcZ"/>
</dbReference>
<evidence type="ECO:0000313" key="3">
    <source>
        <dbReference type="Proteomes" id="UP000284531"/>
    </source>
</evidence>
<dbReference type="Pfam" id="PF04657">
    <property type="entry name" value="DMT_YdcZ"/>
    <property type="match status" value="1"/>
</dbReference>
<keyword evidence="1" id="KW-0472">Membrane</keyword>
<proteinExistence type="predicted"/>
<evidence type="ECO:0000313" key="2">
    <source>
        <dbReference type="EMBL" id="RKE02536.1"/>
    </source>
</evidence>
<keyword evidence="3" id="KW-1185">Reference proteome</keyword>
<dbReference type="PANTHER" id="PTHR34821">
    <property type="entry name" value="INNER MEMBRANE PROTEIN YDCZ"/>
    <property type="match status" value="1"/>
</dbReference>
<feature type="transmembrane region" description="Helical" evidence="1">
    <location>
        <begin position="158"/>
        <end position="175"/>
    </location>
</feature>
<dbReference type="PANTHER" id="PTHR34821:SF2">
    <property type="entry name" value="INNER MEMBRANE PROTEIN YDCZ"/>
    <property type="match status" value="1"/>
</dbReference>
<comment type="caution">
    <text evidence="2">The sequence shown here is derived from an EMBL/GenBank/DDBJ whole genome shotgun (WGS) entry which is preliminary data.</text>
</comment>
<dbReference type="OrthoDB" id="9097160at2"/>
<feature type="transmembrane region" description="Helical" evidence="1">
    <location>
        <begin position="33"/>
        <end position="52"/>
    </location>
</feature>